<dbReference type="EMBL" id="CAJA01000125">
    <property type="protein sequence ID" value="CCH72927.1"/>
    <property type="molecule type" value="Genomic_DNA"/>
</dbReference>
<reference evidence="1 2" key="1">
    <citation type="journal article" date="2013" name="ISME J.">
        <title>A metabolic model for members of the genus Tetrasphaera involved in enhanced biological phosphorus removal.</title>
        <authorList>
            <person name="Kristiansen R."/>
            <person name="Nguyen H.T.T."/>
            <person name="Saunders A.M."/>
            <person name="Nielsen J.L."/>
            <person name="Wimmer R."/>
            <person name="Le V.Q."/>
            <person name="McIlroy S.J."/>
            <person name="Petrovski S."/>
            <person name="Seviour R.J."/>
            <person name="Calteau A."/>
            <person name="Nielsen K.L."/>
            <person name="Nielsen P.H."/>
        </authorList>
    </citation>
    <scope>NUCLEOTIDE SEQUENCE [LARGE SCALE GENOMIC DNA]</scope>
    <source>
        <strain evidence="1 2">Ben110</strain>
    </source>
</reference>
<sequence>MTNRRTGAAVIRVSTPAGPGSLTAARALSGALITQKSMLAEMQAAGGPHWNFERELNRAVGAALPGEPYATITRQAISSYPSKDGLRVAVDQCAAYACAAGVVNATIPWDRLIAPDADMSNQWGH</sequence>
<organism evidence="1 2">
    <name type="scientific">Nostocoides australiense Ben110</name>
    <dbReference type="NCBI Taxonomy" id="1193182"/>
    <lineage>
        <taxon>Bacteria</taxon>
        <taxon>Bacillati</taxon>
        <taxon>Actinomycetota</taxon>
        <taxon>Actinomycetes</taxon>
        <taxon>Micrococcales</taxon>
        <taxon>Intrasporangiaceae</taxon>
        <taxon>Nostocoides</taxon>
    </lineage>
</organism>
<dbReference type="RefSeq" id="WP_048698374.1">
    <property type="nucleotide sequence ID" value="NZ_HG764815.1"/>
</dbReference>
<gene>
    <name evidence="1" type="ORF">BN11_2100003</name>
</gene>
<dbReference type="AlphaFoldDB" id="W6JVD5"/>
<keyword evidence="2" id="KW-1185">Reference proteome</keyword>
<protein>
    <submittedName>
        <fullName evidence="1">Uncharacterized protein</fullName>
    </submittedName>
</protein>
<comment type="caution">
    <text evidence="1">The sequence shown here is derived from an EMBL/GenBank/DDBJ whole genome shotgun (WGS) entry which is preliminary data.</text>
</comment>
<evidence type="ECO:0000313" key="1">
    <source>
        <dbReference type="EMBL" id="CCH72927.1"/>
    </source>
</evidence>
<evidence type="ECO:0000313" key="2">
    <source>
        <dbReference type="Proteomes" id="UP000035763"/>
    </source>
</evidence>
<accession>W6JVD5</accession>
<proteinExistence type="predicted"/>
<dbReference type="Proteomes" id="UP000035763">
    <property type="component" value="Unassembled WGS sequence"/>
</dbReference>
<dbReference type="OrthoDB" id="10019577at2"/>
<name>W6JVD5_9MICO</name>